<reference evidence="1 2" key="1">
    <citation type="journal article" date="2013" name="Nature">
        <title>The genomes of four tapeworm species reveal adaptations to parasitism.</title>
        <authorList>
            <person name="Tsai I.J."/>
            <person name="Zarowiecki M."/>
            <person name="Holroyd N."/>
            <person name="Garciarrubio A."/>
            <person name="Sanchez-Flores A."/>
            <person name="Brooks K.L."/>
            <person name="Tracey A."/>
            <person name="Bobes R.J."/>
            <person name="Fragoso G."/>
            <person name="Sciutto E."/>
            <person name="Aslett M."/>
            <person name="Beasley H."/>
            <person name="Bennett H.M."/>
            <person name="Cai J."/>
            <person name="Camicia F."/>
            <person name="Clark R."/>
            <person name="Cucher M."/>
            <person name="De Silva N."/>
            <person name="Day T.A."/>
            <person name="Deplazes P."/>
            <person name="Estrada K."/>
            <person name="Fernandez C."/>
            <person name="Holland P.W."/>
            <person name="Hou J."/>
            <person name="Hu S."/>
            <person name="Huckvale T."/>
            <person name="Hung S.S."/>
            <person name="Kamenetzky L."/>
            <person name="Keane J.A."/>
            <person name="Kiss F."/>
            <person name="Koziol U."/>
            <person name="Lambert O."/>
            <person name="Liu K."/>
            <person name="Luo X."/>
            <person name="Luo Y."/>
            <person name="Macchiaroli N."/>
            <person name="Nichol S."/>
            <person name="Paps J."/>
            <person name="Parkinson J."/>
            <person name="Pouchkina-Stantcheva N."/>
            <person name="Riddiford N."/>
            <person name="Rosenzvit M."/>
            <person name="Salinas G."/>
            <person name="Wasmuth J.D."/>
            <person name="Zamanian M."/>
            <person name="Zheng Y."/>
            <person name="Cai X."/>
            <person name="Soberon X."/>
            <person name="Olson P.D."/>
            <person name="Laclette J.P."/>
            <person name="Brehm K."/>
            <person name="Berriman M."/>
            <person name="Garciarrubio A."/>
            <person name="Bobes R.J."/>
            <person name="Fragoso G."/>
            <person name="Sanchez-Flores A."/>
            <person name="Estrada K."/>
            <person name="Cevallos M.A."/>
            <person name="Morett E."/>
            <person name="Gonzalez V."/>
            <person name="Portillo T."/>
            <person name="Ochoa-Leyva A."/>
            <person name="Jose M.V."/>
            <person name="Sciutto E."/>
            <person name="Landa A."/>
            <person name="Jimenez L."/>
            <person name="Valdes V."/>
            <person name="Carrero J.C."/>
            <person name="Larralde C."/>
            <person name="Morales-Montor J."/>
            <person name="Limon-Lason J."/>
            <person name="Soberon X."/>
            <person name="Laclette J.P."/>
        </authorList>
    </citation>
    <scope>NUCLEOTIDE SEQUENCE [LARGE SCALE GENOMIC DNA]</scope>
</reference>
<proteinExistence type="predicted"/>
<accession>A0A068WQD3</accession>
<dbReference type="EMBL" id="LK028586">
    <property type="protein sequence ID" value="CDS22305.1"/>
    <property type="molecule type" value="Genomic_DNA"/>
</dbReference>
<protein>
    <submittedName>
        <fullName evidence="1 3">Uncharacterized protein</fullName>
    </submittedName>
</protein>
<gene>
    <name evidence="1" type="ORF">EgrG_002028800</name>
</gene>
<dbReference type="AlphaFoldDB" id="A0A068WQD3"/>
<evidence type="ECO:0000313" key="2">
    <source>
        <dbReference type="Proteomes" id="UP000492820"/>
    </source>
</evidence>
<dbReference type="Proteomes" id="UP000492820">
    <property type="component" value="Unassembled WGS sequence"/>
</dbReference>
<name>A0A068WQD3_ECHGR</name>
<organism evidence="1">
    <name type="scientific">Echinococcus granulosus</name>
    <name type="common">Hydatid tapeworm</name>
    <dbReference type="NCBI Taxonomy" id="6210"/>
    <lineage>
        <taxon>Eukaryota</taxon>
        <taxon>Metazoa</taxon>
        <taxon>Spiralia</taxon>
        <taxon>Lophotrochozoa</taxon>
        <taxon>Platyhelminthes</taxon>
        <taxon>Cestoda</taxon>
        <taxon>Eucestoda</taxon>
        <taxon>Cyclophyllidea</taxon>
        <taxon>Taeniidae</taxon>
        <taxon>Echinococcus</taxon>
        <taxon>Echinococcus granulosus group</taxon>
    </lineage>
</organism>
<dbReference type="WBParaSite" id="EgrG_002028800">
    <property type="protein sequence ID" value="EgrG_002028800"/>
    <property type="gene ID" value="EgrG_002028800"/>
</dbReference>
<reference evidence="1" key="2">
    <citation type="submission" date="2014-06" db="EMBL/GenBank/DDBJ databases">
        <authorList>
            <person name="Aslett M."/>
        </authorList>
    </citation>
    <scope>NUCLEOTIDE SEQUENCE</scope>
</reference>
<sequence length="100" mass="11440">MCLIVNFWESRSKTERFLQFKCTDLPLMERNYADLHIDVNTISGISDNEPTKNFRLPSLNATSRLPLPQHTHSSCLTHRKLSSNAFMPHVNKPTSLLKSA</sequence>
<evidence type="ECO:0000313" key="3">
    <source>
        <dbReference type="WBParaSite" id="EgrG_002028800"/>
    </source>
</evidence>
<reference evidence="3" key="3">
    <citation type="submission" date="2020-10" db="UniProtKB">
        <authorList>
            <consortium name="WormBaseParasite"/>
        </authorList>
    </citation>
    <scope>IDENTIFICATION</scope>
</reference>
<evidence type="ECO:0000313" key="1">
    <source>
        <dbReference type="EMBL" id="CDS22305.1"/>
    </source>
</evidence>